<feature type="binding site" evidence="18">
    <location>
        <position position="361"/>
    </location>
    <ligand>
        <name>Zn(2+)</name>
        <dbReference type="ChEBI" id="CHEBI:29105"/>
        <note>catalytic</note>
    </ligand>
</feature>
<comment type="subcellular location">
    <subcellularLocation>
        <location evidence="2">Cell membrane</location>
        <topology evidence="2">Lipid-anchor</topology>
        <topology evidence="2">GPI-anchor</topology>
    </subcellularLocation>
    <subcellularLocation>
        <location evidence="1">Membrane</location>
        <topology evidence="1">Single-pass type II membrane protein</topology>
    </subcellularLocation>
</comment>
<dbReference type="Gene3D" id="1.10.390.10">
    <property type="entry name" value="Neutral Protease Domain 2"/>
    <property type="match status" value="1"/>
</dbReference>
<dbReference type="GO" id="GO:0006508">
    <property type="term" value="P:proteolysis"/>
    <property type="evidence" value="ECO:0007669"/>
    <property type="project" value="UniProtKB-KW"/>
</dbReference>
<evidence type="ECO:0000256" key="5">
    <source>
        <dbReference type="ARBA" id="ARBA00022622"/>
    </source>
</evidence>
<dbReference type="CDD" id="cd09601">
    <property type="entry name" value="M1_APN-Q_like"/>
    <property type="match status" value="1"/>
</dbReference>
<evidence type="ECO:0000313" key="25">
    <source>
        <dbReference type="EMBL" id="KAB0800428.1"/>
    </source>
</evidence>
<dbReference type="Pfam" id="PF17900">
    <property type="entry name" value="Peptidase_M1_N"/>
    <property type="match status" value="1"/>
</dbReference>
<dbReference type="InterPro" id="IPR034016">
    <property type="entry name" value="M1_APN-typ"/>
</dbReference>
<keyword evidence="21" id="KW-0732">Signal</keyword>
<dbReference type="OrthoDB" id="6762864at2759"/>
<dbReference type="InterPro" id="IPR050344">
    <property type="entry name" value="Peptidase_M1_aminopeptidases"/>
</dbReference>
<reference evidence="25 26" key="1">
    <citation type="journal article" date="2018" name="Elife">
        <title>Firefly genomes illuminate parallel origins of bioluminescence in beetles.</title>
        <authorList>
            <person name="Fallon T.R."/>
            <person name="Lower S.E."/>
            <person name="Chang C.H."/>
            <person name="Bessho-Uehara M."/>
            <person name="Martin G.J."/>
            <person name="Bewick A.J."/>
            <person name="Behringer M."/>
            <person name="Debat H.J."/>
            <person name="Wong I."/>
            <person name="Day J.C."/>
            <person name="Suvorov A."/>
            <person name="Silva C.J."/>
            <person name="Stanger-Hall K.F."/>
            <person name="Hall D.W."/>
            <person name="Schmitz R.J."/>
            <person name="Nelson D.R."/>
            <person name="Lewis S.M."/>
            <person name="Shigenobu S."/>
            <person name="Bybee S.M."/>
            <person name="Larracuente A.M."/>
            <person name="Oba Y."/>
            <person name="Weng J.K."/>
        </authorList>
    </citation>
    <scope>NUCLEOTIDE SEQUENCE [LARGE SCALE GENOMIC DNA]</scope>
    <source>
        <strain evidence="25">1611_PpyrPB1</strain>
        <tissue evidence="25">Whole body</tissue>
    </source>
</reference>
<dbReference type="Pfam" id="PF11838">
    <property type="entry name" value="ERAP1_C"/>
    <property type="match status" value="1"/>
</dbReference>
<feature type="binding site" evidence="18">
    <location>
        <position position="342"/>
    </location>
    <ligand>
        <name>Zn(2+)</name>
        <dbReference type="ChEBI" id="CHEBI:29105"/>
        <note>catalytic</note>
    </ligand>
</feature>
<evidence type="ECO:0000256" key="4">
    <source>
        <dbReference type="ARBA" id="ARBA00022438"/>
    </source>
</evidence>
<dbReference type="InterPro" id="IPR042097">
    <property type="entry name" value="Aminopeptidase_N-like_N_sf"/>
</dbReference>
<keyword evidence="15" id="KW-0325">Glycoprotein</keyword>
<keyword evidence="26" id="KW-1185">Reference proteome</keyword>
<feature type="domain" description="ERAP1-like C-terminal" evidence="23">
    <location>
        <begin position="562"/>
        <end position="846"/>
    </location>
</feature>
<evidence type="ECO:0000256" key="15">
    <source>
        <dbReference type="ARBA" id="ARBA00023180"/>
    </source>
</evidence>
<proteinExistence type="inferred from homology"/>
<dbReference type="Gene3D" id="2.60.40.1910">
    <property type="match status" value="1"/>
</dbReference>
<dbReference type="InterPro" id="IPR024571">
    <property type="entry name" value="ERAP1-like_C_dom"/>
</dbReference>
<evidence type="ECO:0000256" key="20">
    <source>
        <dbReference type="RuleBase" id="RU364040"/>
    </source>
</evidence>
<keyword evidence="5" id="KW-0336">GPI-anchor</keyword>
<evidence type="ECO:0000256" key="3">
    <source>
        <dbReference type="ARBA" id="ARBA00010136"/>
    </source>
</evidence>
<dbReference type="GO" id="GO:0005737">
    <property type="term" value="C:cytoplasm"/>
    <property type="evidence" value="ECO:0007669"/>
    <property type="project" value="TreeGrafter"/>
</dbReference>
<evidence type="ECO:0000256" key="18">
    <source>
        <dbReference type="PIRSR" id="PIRSR634016-3"/>
    </source>
</evidence>
<comment type="caution">
    <text evidence="25">The sequence shown here is derived from an EMBL/GenBank/DDBJ whole genome shotgun (WGS) entry which is preliminary data.</text>
</comment>
<evidence type="ECO:0000256" key="10">
    <source>
        <dbReference type="ARBA" id="ARBA00022833"/>
    </source>
</evidence>
<feature type="domain" description="Aminopeptidase N-like N-terminal" evidence="24">
    <location>
        <begin position="42"/>
        <end position="232"/>
    </location>
</feature>
<evidence type="ECO:0000256" key="9">
    <source>
        <dbReference type="ARBA" id="ARBA00022801"/>
    </source>
</evidence>
<evidence type="ECO:0000256" key="19">
    <source>
        <dbReference type="PIRSR" id="PIRSR634016-4"/>
    </source>
</evidence>
<keyword evidence="13 20" id="KW-0482">Metalloprotease</keyword>
<dbReference type="Gene3D" id="1.25.50.20">
    <property type="match status" value="1"/>
</dbReference>
<dbReference type="AlphaFoldDB" id="A0A5N4AT72"/>
<dbReference type="GO" id="GO:0042277">
    <property type="term" value="F:peptide binding"/>
    <property type="evidence" value="ECO:0007669"/>
    <property type="project" value="TreeGrafter"/>
</dbReference>
<evidence type="ECO:0000256" key="21">
    <source>
        <dbReference type="SAM" id="SignalP"/>
    </source>
</evidence>
<feature type="signal peptide" evidence="21">
    <location>
        <begin position="1"/>
        <end position="26"/>
    </location>
</feature>
<evidence type="ECO:0000259" key="23">
    <source>
        <dbReference type="Pfam" id="PF11838"/>
    </source>
</evidence>
<feature type="domain" description="Peptidase M1 membrane alanine aminopeptidase" evidence="22">
    <location>
        <begin position="268"/>
        <end position="490"/>
    </location>
</feature>
<gene>
    <name evidence="25" type="ORF">PPYR_06168</name>
</gene>
<dbReference type="PANTHER" id="PTHR11533">
    <property type="entry name" value="PROTEASE M1 ZINC METALLOPROTEASE"/>
    <property type="match status" value="1"/>
</dbReference>
<sequence>MISEKTILRTLPNVLVLSFCASSVGAILEKADDSFRLPSTIQPLQYNLSIEPNFANITKAYFNGSLSIDLKVISTTDQITLHARDLFIDSRALQIVDNGTSQKISNITVDTTRDFYTIGLFQPLRENHHVVLIIGKFSGRLKFDKVGFYLAKYRNKANKERFLALTDFQPIGARKAFPCFDEPSFKSKFIISIVRGKEYISVSNEQLVRTVDLGNGRFLDIYKETVKMSTYLIAFSVSDYQRTVQKGLFRVYAPPEVIQRGKTDLVLSIANDALKVLENYTGIKYAMGKLDLFAVPTDYFEPGGMENWGLITLSEKNLICTNESTIDQIRKCTLLTGHEIAHQWFGNLVTPTWWNFLWLSEGFSTYMEYYTTSLMRPSWKMMDQFLVFLMQPLLKMDTKGSYYLNFHPQYAGSLPVAYTSYFKGAAIVRMLEHILTQDTFQLGIRMYLKKFAYGSVSPKDLYDTFQTAINYRNNTHLLANVSVSEIMSTWDSFPGYPVVNVSRNYYDGSIILSQESFGNSNVDHLWYIPINFVEGTSTLTTPQMWLKEKSVIFYPNASINCILVNNQQTGYYRVNYDIRIWRSLTRRLTNNRLDVHVSNRAQLLDDAFELAHFNYIPYDIPLGLSLYLRREVESLPFLAFFNNIEKVKLYLESLGKEEMFKNYIKNLLEDLYRSLGFEETELDEYLNKHSRISIITWACNLNLFNCRDQALKAVRSWLSNGTKIAINLEVPIMCGAMQMAPVDDWKMLYAKYESIPDGERKWKLLTGLGCTSHKMFLEKILDLIFMKSSGVSVADKKIALMRILQIDQTRVEMIFKYFIRHVSSTNEIYQELRVADVLCKYITSQQQLELLNMLRLSFPHSSAIRSCLNHVNNNMAWLREDRLKTIVKWFEDYERYSKNIV</sequence>
<dbReference type="GO" id="GO:0005886">
    <property type="term" value="C:plasma membrane"/>
    <property type="evidence" value="ECO:0007669"/>
    <property type="project" value="UniProtKB-SubCell"/>
</dbReference>
<comment type="similarity">
    <text evidence="3 20">Belongs to the peptidase M1 family.</text>
</comment>
<dbReference type="PANTHER" id="PTHR11533:SF294">
    <property type="entry name" value="THYROTROPIN-RELEASING HORMONE-DEGRADING ECTOENZYME"/>
    <property type="match status" value="1"/>
</dbReference>
<dbReference type="InterPro" id="IPR027268">
    <property type="entry name" value="Peptidase_M4/M1_CTD_sf"/>
</dbReference>
<keyword evidence="8 18" id="KW-0479">Metal-binding</keyword>
<evidence type="ECO:0000256" key="1">
    <source>
        <dbReference type="ARBA" id="ARBA00004606"/>
    </source>
</evidence>
<evidence type="ECO:0000256" key="6">
    <source>
        <dbReference type="ARBA" id="ARBA00022670"/>
    </source>
</evidence>
<name>A0A5N4AT72_PHOPY</name>
<keyword evidence="11" id="KW-0735">Signal-anchor</keyword>
<evidence type="ECO:0000256" key="16">
    <source>
        <dbReference type="ARBA" id="ARBA00023288"/>
    </source>
</evidence>
<evidence type="ECO:0000256" key="8">
    <source>
        <dbReference type="ARBA" id="ARBA00022723"/>
    </source>
</evidence>
<dbReference type="FunFam" id="2.60.40.1730:FF:000012">
    <property type="entry name" value="Aminopeptidase N"/>
    <property type="match status" value="1"/>
</dbReference>
<dbReference type="SUPFAM" id="SSF63737">
    <property type="entry name" value="Leukotriene A4 hydrolase N-terminal domain"/>
    <property type="match status" value="1"/>
</dbReference>
<comment type="cofactor">
    <cofactor evidence="18 20">
        <name>Zn(2+)</name>
        <dbReference type="ChEBI" id="CHEBI:29105"/>
    </cofactor>
    <text evidence="18 20">Binds 1 zinc ion per subunit.</text>
</comment>
<dbReference type="Gene3D" id="2.60.40.1730">
    <property type="entry name" value="tricorn interacting facor f3 domain"/>
    <property type="match status" value="1"/>
</dbReference>
<feature type="chain" id="PRO_5024438449" description="Aminopeptidase" evidence="21">
    <location>
        <begin position="27"/>
        <end position="901"/>
    </location>
</feature>
<keyword evidence="16" id="KW-0449">Lipoprotein</keyword>
<keyword evidence="9 20" id="KW-0378">Hydrolase</keyword>
<dbReference type="FunFam" id="1.10.390.10:FF:000013">
    <property type="entry name" value="Aminopeptidase N"/>
    <property type="match status" value="1"/>
</dbReference>
<evidence type="ECO:0000256" key="12">
    <source>
        <dbReference type="ARBA" id="ARBA00022989"/>
    </source>
</evidence>
<dbReference type="GO" id="GO:0098552">
    <property type="term" value="C:side of membrane"/>
    <property type="evidence" value="ECO:0007669"/>
    <property type="project" value="UniProtKB-KW"/>
</dbReference>
<accession>A0A5N4AT72</accession>
<feature type="binding site" evidence="18">
    <location>
        <position position="338"/>
    </location>
    <ligand>
        <name>Zn(2+)</name>
        <dbReference type="ChEBI" id="CHEBI:29105"/>
        <note>catalytic</note>
    </ligand>
</feature>
<keyword evidence="6 20" id="KW-0645">Protease</keyword>
<dbReference type="EC" id="3.4.11.-" evidence="20"/>
<dbReference type="InterPro" id="IPR001930">
    <property type="entry name" value="Peptidase_M1"/>
</dbReference>
<dbReference type="Proteomes" id="UP000327044">
    <property type="component" value="Unassembled WGS sequence"/>
</dbReference>
<keyword evidence="7" id="KW-0812">Transmembrane</keyword>
<dbReference type="GO" id="GO:0008270">
    <property type="term" value="F:zinc ion binding"/>
    <property type="evidence" value="ECO:0007669"/>
    <property type="project" value="UniProtKB-UniRule"/>
</dbReference>
<protein>
    <recommendedName>
        <fullName evidence="20">Aminopeptidase</fullName>
        <ecNumber evidence="20">3.4.11.-</ecNumber>
    </recommendedName>
</protein>
<evidence type="ECO:0000256" key="7">
    <source>
        <dbReference type="ARBA" id="ARBA00022692"/>
    </source>
</evidence>
<keyword evidence="10 18" id="KW-0862">Zinc</keyword>
<dbReference type="PRINTS" id="PR00756">
    <property type="entry name" value="ALADIPTASE"/>
</dbReference>
<keyword evidence="12" id="KW-1133">Transmembrane helix</keyword>
<evidence type="ECO:0000256" key="17">
    <source>
        <dbReference type="PIRSR" id="PIRSR634016-1"/>
    </source>
</evidence>
<evidence type="ECO:0000256" key="11">
    <source>
        <dbReference type="ARBA" id="ARBA00022968"/>
    </source>
</evidence>
<evidence type="ECO:0000256" key="2">
    <source>
        <dbReference type="ARBA" id="ARBA00004609"/>
    </source>
</evidence>
<dbReference type="GO" id="GO:0005615">
    <property type="term" value="C:extracellular space"/>
    <property type="evidence" value="ECO:0007669"/>
    <property type="project" value="TreeGrafter"/>
</dbReference>
<feature type="active site" description="Proton acceptor" evidence="17">
    <location>
        <position position="339"/>
    </location>
</feature>
<dbReference type="Pfam" id="PF01433">
    <property type="entry name" value="Peptidase_M1"/>
    <property type="match status" value="1"/>
</dbReference>
<evidence type="ECO:0000256" key="13">
    <source>
        <dbReference type="ARBA" id="ARBA00023049"/>
    </source>
</evidence>
<evidence type="ECO:0000259" key="22">
    <source>
        <dbReference type="Pfam" id="PF01433"/>
    </source>
</evidence>
<organism evidence="25 26">
    <name type="scientific">Photinus pyralis</name>
    <name type="common">Common eastern firefly</name>
    <name type="synonym">Lampyris pyralis</name>
    <dbReference type="NCBI Taxonomy" id="7054"/>
    <lineage>
        <taxon>Eukaryota</taxon>
        <taxon>Metazoa</taxon>
        <taxon>Ecdysozoa</taxon>
        <taxon>Arthropoda</taxon>
        <taxon>Hexapoda</taxon>
        <taxon>Insecta</taxon>
        <taxon>Pterygota</taxon>
        <taxon>Neoptera</taxon>
        <taxon>Endopterygota</taxon>
        <taxon>Coleoptera</taxon>
        <taxon>Polyphaga</taxon>
        <taxon>Elateriformia</taxon>
        <taxon>Elateroidea</taxon>
        <taxon>Lampyridae</taxon>
        <taxon>Lampyrinae</taxon>
        <taxon>Photinus</taxon>
    </lineage>
</organism>
<dbReference type="SUPFAM" id="SSF55486">
    <property type="entry name" value="Metalloproteases ('zincins'), catalytic domain"/>
    <property type="match status" value="1"/>
</dbReference>
<dbReference type="InterPro" id="IPR014782">
    <property type="entry name" value="Peptidase_M1_dom"/>
</dbReference>
<evidence type="ECO:0000259" key="24">
    <source>
        <dbReference type="Pfam" id="PF17900"/>
    </source>
</evidence>
<dbReference type="InParanoid" id="A0A5N4AT72"/>
<dbReference type="InterPro" id="IPR045357">
    <property type="entry name" value="Aminopeptidase_N-like_N"/>
</dbReference>
<dbReference type="GO" id="GO:0043171">
    <property type="term" value="P:peptide catabolic process"/>
    <property type="evidence" value="ECO:0007669"/>
    <property type="project" value="TreeGrafter"/>
</dbReference>
<keyword evidence="4 20" id="KW-0031">Aminopeptidase</keyword>
<feature type="site" description="Transition state stabilizer" evidence="19">
    <location>
        <position position="421"/>
    </location>
</feature>
<evidence type="ECO:0000256" key="14">
    <source>
        <dbReference type="ARBA" id="ARBA00023136"/>
    </source>
</evidence>
<dbReference type="EMBL" id="VVIM01000004">
    <property type="protein sequence ID" value="KAB0800428.1"/>
    <property type="molecule type" value="Genomic_DNA"/>
</dbReference>
<dbReference type="GO" id="GO:0070006">
    <property type="term" value="F:metalloaminopeptidase activity"/>
    <property type="evidence" value="ECO:0007669"/>
    <property type="project" value="TreeGrafter"/>
</dbReference>
<keyword evidence="14" id="KW-0472">Membrane</keyword>
<evidence type="ECO:0000313" key="26">
    <source>
        <dbReference type="Proteomes" id="UP000327044"/>
    </source>
</evidence>